<evidence type="ECO:0008006" key="5">
    <source>
        <dbReference type="Google" id="ProtNLM"/>
    </source>
</evidence>
<proteinExistence type="predicted"/>
<keyword evidence="2" id="KW-1133">Transmembrane helix</keyword>
<feature type="transmembrane region" description="Helical" evidence="2">
    <location>
        <begin position="89"/>
        <end position="112"/>
    </location>
</feature>
<feature type="compositionally biased region" description="Basic and acidic residues" evidence="1">
    <location>
        <begin position="253"/>
        <end position="266"/>
    </location>
</feature>
<feature type="compositionally biased region" description="Polar residues" evidence="1">
    <location>
        <begin position="217"/>
        <end position="228"/>
    </location>
</feature>
<name>A0A0G4F0W6_9ALVE</name>
<feature type="transmembrane region" description="Helical" evidence="2">
    <location>
        <begin position="118"/>
        <end position="140"/>
    </location>
</feature>
<evidence type="ECO:0000313" key="4">
    <source>
        <dbReference type="EMBL" id="CEM04774.1"/>
    </source>
</evidence>
<protein>
    <recommendedName>
        <fullName evidence="5">EamA domain-containing protein</fullName>
    </recommendedName>
</protein>
<feature type="compositionally biased region" description="Basic and acidic residues" evidence="1">
    <location>
        <begin position="275"/>
        <end position="293"/>
    </location>
</feature>
<feature type="chain" id="PRO_5005188588" description="EamA domain-containing protein" evidence="3">
    <location>
        <begin position="19"/>
        <end position="509"/>
    </location>
</feature>
<dbReference type="EMBL" id="CDMZ01000026">
    <property type="protein sequence ID" value="CEM04774.1"/>
    <property type="molecule type" value="Genomic_DNA"/>
</dbReference>
<sequence>MSIALGVCLCALAGLLNASWTVPSKANAPKSVRVIDDPMETLPGRVIWSFENFLFFASFTVVCLASLICVVALGGVGRVASALSVCDSFDIIVITVTACLGWGSSNILFPIAVAHAGVALGVTLSMAVTLIVGTALPILVDPSSVSSWKEASLIVVGMGFALVGLLLSAYAAQLKGKGGEDGAGERERLVHVHSSPEDGVTHKVSIVSAVGVPRKPSNITSSSSNYVDSHTHPHSPPQTTVLPFSLPSSPEPPEWRLPRDETRDTEGEGGVQHKGRTESGETEEREREREESGAKSELSLVSVVLLCICAGLLGSTVSFDIAFGEASRRLVEQHVGLSPSQSMMLISLLTLVPGWVNPLFFASLSMFRNGSWRRLKVEGGRGNVHTPSGGLLPLSAAVPPQPLPVFLRRLMGSAISGLCYCSHVLILGQAGLMMGPLGKALAWAVLLCTTIAAANGWSYALGEWQGAPASSVRVAGAGLLCIFLSISAMVLAAMANPHPSGEVPVPEIE</sequence>
<keyword evidence="3" id="KW-0732">Signal</keyword>
<feature type="transmembrane region" description="Helical" evidence="2">
    <location>
        <begin position="410"/>
        <end position="428"/>
    </location>
</feature>
<evidence type="ECO:0000256" key="3">
    <source>
        <dbReference type="SAM" id="SignalP"/>
    </source>
</evidence>
<feature type="transmembrane region" description="Helical" evidence="2">
    <location>
        <begin position="472"/>
        <end position="494"/>
    </location>
</feature>
<feature type="transmembrane region" description="Helical" evidence="2">
    <location>
        <begin position="344"/>
        <end position="367"/>
    </location>
</feature>
<feature type="transmembrane region" description="Helical" evidence="2">
    <location>
        <begin position="152"/>
        <end position="172"/>
    </location>
</feature>
<keyword evidence="2" id="KW-0472">Membrane</keyword>
<feature type="transmembrane region" description="Helical" evidence="2">
    <location>
        <begin position="53"/>
        <end position="77"/>
    </location>
</feature>
<dbReference type="VEuPathDB" id="CryptoDB:Cvel_14402"/>
<feature type="signal peptide" evidence="3">
    <location>
        <begin position="1"/>
        <end position="18"/>
    </location>
</feature>
<dbReference type="AlphaFoldDB" id="A0A0G4F0W6"/>
<accession>A0A0G4F0W6</accession>
<feature type="transmembrane region" description="Helical" evidence="2">
    <location>
        <begin position="440"/>
        <end position="460"/>
    </location>
</feature>
<gene>
    <name evidence="4" type="ORF">Cvel_14402</name>
</gene>
<feature type="transmembrane region" description="Helical" evidence="2">
    <location>
        <begin position="298"/>
        <end position="323"/>
    </location>
</feature>
<organism evidence="4">
    <name type="scientific">Chromera velia CCMP2878</name>
    <dbReference type="NCBI Taxonomy" id="1169474"/>
    <lineage>
        <taxon>Eukaryota</taxon>
        <taxon>Sar</taxon>
        <taxon>Alveolata</taxon>
        <taxon>Colpodellida</taxon>
        <taxon>Chromeraceae</taxon>
        <taxon>Chromera</taxon>
    </lineage>
</organism>
<reference evidence="4" key="1">
    <citation type="submission" date="2014-11" db="EMBL/GenBank/DDBJ databases">
        <authorList>
            <person name="Otto D Thomas"/>
            <person name="Naeem Raeece"/>
        </authorList>
    </citation>
    <scope>NUCLEOTIDE SEQUENCE</scope>
</reference>
<evidence type="ECO:0000256" key="1">
    <source>
        <dbReference type="SAM" id="MobiDB-lite"/>
    </source>
</evidence>
<feature type="region of interest" description="Disordered" evidence="1">
    <location>
        <begin position="215"/>
        <end position="293"/>
    </location>
</feature>
<evidence type="ECO:0000256" key="2">
    <source>
        <dbReference type="SAM" id="Phobius"/>
    </source>
</evidence>
<keyword evidence="2" id="KW-0812">Transmembrane</keyword>